<dbReference type="InterPro" id="IPR053905">
    <property type="entry name" value="EF-G-like_DII"/>
</dbReference>
<accession>A0A6G1HV71</accession>
<dbReference type="GO" id="GO:0003743">
    <property type="term" value="F:translation initiation factor activity"/>
    <property type="evidence" value="ECO:0007669"/>
    <property type="project" value="UniProtKB-KW"/>
</dbReference>
<dbReference type="PROSITE" id="PS51722">
    <property type="entry name" value="G_TR_2"/>
    <property type="match status" value="1"/>
</dbReference>
<dbReference type="Pfam" id="PF04760">
    <property type="entry name" value="IF2_N"/>
    <property type="match status" value="1"/>
</dbReference>
<feature type="region of interest" description="Disordered" evidence="10">
    <location>
        <begin position="454"/>
        <end position="481"/>
    </location>
</feature>
<keyword evidence="7" id="KW-0496">Mitochondrion</keyword>
<dbReference type="HAMAP" id="MF_00100_B">
    <property type="entry name" value="IF_2_B"/>
    <property type="match status" value="1"/>
</dbReference>
<keyword evidence="5" id="KW-0648">Protein biosynthesis</keyword>
<evidence type="ECO:0000313" key="12">
    <source>
        <dbReference type="EMBL" id="KAF2399920.1"/>
    </source>
</evidence>
<comment type="subcellular location">
    <subcellularLocation>
        <location evidence="1">Mitochondrion</location>
    </subcellularLocation>
</comment>
<sequence length="705" mass="77047">MRFPAPTDTKAPKPEEEGRRRGRSRWEEDEVEEVPRGKALDKGRRRQRFDAEEEDEGDWDNAKQRRKREMAEKKRREQEAAQPQVPSINLPEYISVSNLATALGVRLEPFVRKMEELGFTEIAYDHVIDAENAGLIAVEFGFEPVVDTSASHDLVAAPLPEDPAELLPRPPIVTIMGHVDHGKTTILDYMRKSSVAATEHGGITQHIGAFSVLLSPGRTITFLDTPGHAAFLAMRQRGATVTDIVILVVAADDSVMPQTIEAIKHAKAANVPLIVALNKIDKEEANPARVKRDLSRYGVETEDIGGDTQVVEVSGKTGQGMRELEDAVVALGEVLDMRAPPTGPVEGWILEAATRRNGKVATILVRRGTLRPGDIIVAGTAWAKVRTLHNEAGVTVDEAPPGTPIEVDGWRGAPAAGDEVLAAEGEHHAAAVTELRADAIERESLARDMNAINAGRRAEQERREREKQAAREAKALETEADGAVVRPRETKEEEQEGVKYATFIIKADVAGSVEAVAEVLSGLGNHEVRARVLRSGVGPVTRFDVEHAAAAGGGVIAFNVGIEEGRVRQIAEDKGVRLLEQSIIYRIAEDVTASLNELLPPKVVQRVVGEAEVLQVFHVTFKRNSVTTAGCRVRNGVMKRGSKVRVVRGGETVYDGLLASLRSGKKDTQEMNKDTECGMTFAAWDGFRVGDHVQCYEEAFEKRYL</sequence>
<evidence type="ECO:0000256" key="4">
    <source>
        <dbReference type="ARBA" id="ARBA00022741"/>
    </source>
</evidence>
<comment type="similarity">
    <text evidence="2">Belongs to the TRAFAC class translation factor GTPase superfamily. Classic translation factor GTPase family. IF-2 subfamily.</text>
</comment>
<feature type="region of interest" description="Disordered" evidence="10">
    <location>
        <begin position="1"/>
        <end position="84"/>
    </location>
</feature>
<dbReference type="FunFam" id="3.40.50.10050:FF:000001">
    <property type="entry name" value="Translation initiation factor IF-2"/>
    <property type="match status" value="1"/>
</dbReference>
<evidence type="ECO:0000256" key="6">
    <source>
        <dbReference type="ARBA" id="ARBA00022946"/>
    </source>
</evidence>
<evidence type="ECO:0000256" key="1">
    <source>
        <dbReference type="ARBA" id="ARBA00004173"/>
    </source>
</evidence>
<keyword evidence="4" id="KW-0547">Nucleotide-binding</keyword>
<evidence type="ECO:0000313" key="13">
    <source>
        <dbReference type="Proteomes" id="UP000799640"/>
    </source>
</evidence>
<keyword evidence="8" id="KW-0342">GTP-binding</keyword>
<dbReference type="InterPro" id="IPR023115">
    <property type="entry name" value="TIF_IF2_dom3"/>
</dbReference>
<feature type="domain" description="Tr-type G" evidence="11">
    <location>
        <begin position="168"/>
        <end position="342"/>
    </location>
</feature>
<protein>
    <recommendedName>
        <fullName evidence="9">Translation initiation factor IF-2, mitochondrial</fullName>
    </recommendedName>
</protein>
<feature type="compositionally biased region" description="Basic and acidic residues" evidence="10">
    <location>
        <begin position="69"/>
        <end position="79"/>
    </location>
</feature>
<dbReference type="EMBL" id="ML996696">
    <property type="protein sequence ID" value="KAF2399920.1"/>
    <property type="molecule type" value="Genomic_DNA"/>
</dbReference>
<dbReference type="FunFam" id="2.40.30.10:FF:000008">
    <property type="entry name" value="Translation initiation factor IF-2"/>
    <property type="match status" value="1"/>
</dbReference>
<proteinExistence type="inferred from homology"/>
<dbReference type="SUPFAM" id="SSF50447">
    <property type="entry name" value="Translation proteins"/>
    <property type="match status" value="2"/>
</dbReference>
<dbReference type="InterPro" id="IPR000795">
    <property type="entry name" value="T_Tr_GTP-bd_dom"/>
</dbReference>
<evidence type="ECO:0000256" key="3">
    <source>
        <dbReference type="ARBA" id="ARBA00022540"/>
    </source>
</evidence>
<dbReference type="InterPro" id="IPR006847">
    <property type="entry name" value="IF2_N"/>
</dbReference>
<dbReference type="Gene3D" id="2.40.30.10">
    <property type="entry name" value="Translation factors"/>
    <property type="match status" value="2"/>
</dbReference>
<dbReference type="Pfam" id="PF11987">
    <property type="entry name" value="IF-2"/>
    <property type="match status" value="1"/>
</dbReference>
<evidence type="ECO:0000256" key="9">
    <source>
        <dbReference type="ARBA" id="ARBA00044200"/>
    </source>
</evidence>
<dbReference type="PANTHER" id="PTHR43381">
    <property type="entry name" value="TRANSLATION INITIATION FACTOR IF-2-RELATED"/>
    <property type="match status" value="1"/>
</dbReference>
<dbReference type="CDD" id="cd01887">
    <property type="entry name" value="IF2_eIF5B"/>
    <property type="match status" value="1"/>
</dbReference>
<dbReference type="PANTHER" id="PTHR43381:SF20">
    <property type="entry name" value="TRANSLATION INITIATION FACTOR IF-2, MITOCHONDRIAL"/>
    <property type="match status" value="1"/>
</dbReference>
<dbReference type="SUPFAM" id="SSF52156">
    <property type="entry name" value="Initiation factor IF2/eIF5b, domain 3"/>
    <property type="match status" value="1"/>
</dbReference>
<gene>
    <name evidence="12" type="ORF">EJ06DRAFT_478099</name>
</gene>
<dbReference type="NCBIfam" id="TIGR00231">
    <property type="entry name" value="small_GTP"/>
    <property type="match status" value="1"/>
</dbReference>
<organism evidence="12 13">
    <name type="scientific">Trichodelitschia bisporula</name>
    <dbReference type="NCBI Taxonomy" id="703511"/>
    <lineage>
        <taxon>Eukaryota</taxon>
        <taxon>Fungi</taxon>
        <taxon>Dikarya</taxon>
        <taxon>Ascomycota</taxon>
        <taxon>Pezizomycotina</taxon>
        <taxon>Dothideomycetes</taxon>
        <taxon>Dothideomycetes incertae sedis</taxon>
        <taxon>Phaeotrichales</taxon>
        <taxon>Phaeotrichaceae</taxon>
        <taxon>Trichodelitschia</taxon>
    </lineage>
</organism>
<dbReference type="CDD" id="cd03692">
    <property type="entry name" value="mtIF2_IVc"/>
    <property type="match status" value="1"/>
</dbReference>
<evidence type="ECO:0000256" key="10">
    <source>
        <dbReference type="SAM" id="MobiDB-lite"/>
    </source>
</evidence>
<dbReference type="Pfam" id="PF22042">
    <property type="entry name" value="EF-G_D2"/>
    <property type="match status" value="1"/>
</dbReference>
<dbReference type="InterPro" id="IPR000178">
    <property type="entry name" value="TF_IF2_bacterial-like"/>
</dbReference>
<reference evidence="12" key="1">
    <citation type="journal article" date="2020" name="Stud. Mycol.">
        <title>101 Dothideomycetes genomes: a test case for predicting lifestyles and emergence of pathogens.</title>
        <authorList>
            <person name="Haridas S."/>
            <person name="Albert R."/>
            <person name="Binder M."/>
            <person name="Bloem J."/>
            <person name="Labutti K."/>
            <person name="Salamov A."/>
            <person name="Andreopoulos B."/>
            <person name="Baker S."/>
            <person name="Barry K."/>
            <person name="Bills G."/>
            <person name="Bluhm B."/>
            <person name="Cannon C."/>
            <person name="Castanera R."/>
            <person name="Culley D."/>
            <person name="Daum C."/>
            <person name="Ezra D."/>
            <person name="Gonzalez J."/>
            <person name="Henrissat B."/>
            <person name="Kuo A."/>
            <person name="Liang C."/>
            <person name="Lipzen A."/>
            <person name="Lutzoni F."/>
            <person name="Magnuson J."/>
            <person name="Mondo S."/>
            <person name="Nolan M."/>
            <person name="Ohm R."/>
            <person name="Pangilinan J."/>
            <person name="Park H.-J."/>
            <person name="Ramirez L."/>
            <person name="Alfaro M."/>
            <person name="Sun H."/>
            <person name="Tritt A."/>
            <person name="Yoshinaga Y."/>
            <person name="Zwiers L.-H."/>
            <person name="Turgeon B."/>
            <person name="Goodwin S."/>
            <person name="Spatafora J."/>
            <person name="Crous P."/>
            <person name="Grigoriev I."/>
        </authorList>
    </citation>
    <scope>NUCLEOTIDE SEQUENCE</scope>
    <source>
        <strain evidence="12">CBS 262.69</strain>
    </source>
</reference>
<dbReference type="InterPro" id="IPR015760">
    <property type="entry name" value="TIF_IF2"/>
</dbReference>
<dbReference type="SUPFAM" id="SSF52540">
    <property type="entry name" value="P-loop containing nucleoside triphosphate hydrolases"/>
    <property type="match status" value="1"/>
</dbReference>
<name>A0A6G1HV71_9PEZI</name>
<evidence type="ECO:0000256" key="2">
    <source>
        <dbReference type="ARBA" id="ARBA00007733"/>
    </source>
</evidence>
<feature type="compositionally biased region" description="Basic and acidic residues" evidence="10">
    <location>
        <begin position="456"/>
        <end position="477"/>
    </location>
</feature>
<dbReference type="FunFam" id="3.40.50.300:FF:000019">
    <property type="entry name" value="Translation initiation factor IF-2"/>
    <property type="match status" value="1"/>
</dbReference>
<dbReference type="InterPro" id="IPR036925">
    <property type="entry name" value="TIF_IF2_dom3_sf"/>
</dbReference>
<keyword evidence="6" id="KW-0809">Transit peptide</keyword>
<feature type="compositionally biased region" description="Basic and acidic residues" evidence="10">
    <location>
        <begin position="33"/>
        <end position="42"/>
    </location>
</feature>
<dbReference type="Proteomes" id="UP000799640">
    <property type="component" value="Unassembled WGS sequence"/>
</dbReference>
<dbReference type="OrthoDB" id="361630at2759"/>
<dbReference type="GO" id="GO:0005525">
    <property type="term" value="F:GTP binding"/>
    <property type="evidence" value="ECO:0007669"/>
    <property type="project" value="UniProtKB-KW"/>
</dbReference>
<evidence type="ECO:0000256" key="8">
    <source>
        <dbReference type="ARBA" id="ARBA00023134"/>
    </source>
</evidence>
<dbReference type="Gene3D" id="3.40.50.300">
    <property type="entry name" value="P-loop containing nucleotide triphosphate hydrolases"/>
    <property type="match status" value="1"/>
</dbReference>
<feature type="compositionally biased region" description="Basic and acidic residues" evidence="10">
    <location>
        <begin position="10"/>
        <end position="19"/>
    </location>
</feature>
<dbReference type="Gene3D" id="3.40.50.10050">
    <property type="entry name" value="Translation initiation factor IF- 2, domain 3"/>
    <property type="match status" value="1"/>
</dbReference>
<evidence type="ECO:0000256" key="7">
    <source>
        <dbReference type="ARBA" id="ARBA00023128"/>
    </source>
</evidence>
<dbReference type="InterPro" id="IPR005225">
    <property type="entry name" value="Small_GTP-bd"/>
</dbReference>
<dbReference type="GO" id="GO:0003924">
    <property type="term" value="F:GTPase activity"/>
    <property type="evidence" value="ECO:0007669"/>
    <property type="project" value="InterPro"/>
</dbReference>
<dbReference type="InterPro" id="IPR009000">
    <property type="entry name" value="Transl_B-barrel_sf"/>
</dbReference>
<evidence type="ECO:0000259" key="11">
    <source>
        <dbReference type="PROSITE" id="PS51722"/>
    </source>
</evidence>
<keyword evidence="3 12" id="KW-0396">Initiation factor</keyword>
<dbReference type="GO" id="GO:0005739">
    <property type="term" value="C:mitochondrion"/>
    <property type="evidence" value="ECO:0007669"/>
    <property type="project" value="UniProtKB-SubCell"/>
</dbReference>
<dbReference type="PROSITE" id="PS01176">
    <property type="entry name" value="IF2"/>
    <property type="match status" value="1"/>
</dbReference>
<dbReference type="Pfam" id="PF00009">
    <property type="entry name" value="GTP_EFTU"/>
    <property type="match status" value="1"/>
</dbReference>
<dbReference type="AlphaFoldDB" id="A0A6G1HV71"/>
<evidence type="ECO:0000256" key="5">
    <source>
        <dbReference type="ARBA" id="ARBA00022917"/>
    </source>
</evidence>
<keyword evidence="13" id="KW-1185">Reference proteome</keyword>
<dbReference type="InterPro" id="IPR027417">
    <property type="entry name" value="P-loop_NTPase"/>
</dbReference>